<dbReference type="GO" id="GO:0008270">
    <property type="term" value="F:zinc ion binding"/>
    <property type="evidence" value="ECO:0007669"/>
    <property type="project" value="InterPro"/>
</dbReference>
<dbReference type="RefSeq" id="WP_188546067.1">
    <property type="nucleotide sequence ID" value="NZ_BMCU01000003.1"/>
</dbReference>
<dbReference type="InterPro" id="IPR011032">
    <property type="entry name" value="GroES-like_sf"/>
</dbReference>
<proteinExistence type="inferred from homology"/>
<keyword evidence="2" id="KW-0479">Metal-binding</keyword>
<dbReference type="SMART" id="SM00829">
    <property type="entry name" value="PKS_ER"/>
    <property type="match status" value="1"/>
</dbReference>
<keyword evidence="1" id="KW-0521">NADP</keyword>
<evidence type="ECO:0000256" key="2">
    <source>
        <dbReference type="RuleBase" id="RU364000"/>
    </source>
</evidence>
<gene>
    <name evidence="4" type="ORF">GCM10007304_34820</name>
</gene>
<dbReference type="InterPro" id="IPR013154">
    <property type="entry name" value="ADH-like_N"/>
</dbReference>
<sequence length="318" mass="33666">MTTNRTFAATRDSFVVFEAPVPEPTGHDLLVEVRAVSVNPVDVKVRAGLDEPRVLGFDAAGVVVAVGPDVTGRAVGDEVYYAGSIDRDGSNARYQLVDERIVGRKPATLSFADAAALPLTSITAWEALFDKLHLSESSTGTLLVVGGAGGTGSMVIQLARALTGVTVVASAGRTESARWATDMGAHRIVGRDLTEAGAVDYIFSPFSDGNVEVYAEILAVQGQVVAIDDPEGLDTMPLKSKSQSWQWEFMFAKPLHLPEDSSQQRLLDRVADLVDDGTLRSTATTTLSPIDVETLTEAHRVVESSGAIGKIVVALESA</sequence>
<dbReference type="SUPFAM" id="SSF51735">
    <property type="entry name" value="NAD(P)-binding Rossmann-fold domains"/>
    <property type="match status" value="1"/>
</dbReference>
<dbReference type="InterPro" id="IPR036291">
    <property type="entry name" value="NAD(P)-bd_dom_sf"/>
</dbReference>
<organism evidence="4 5">
    <name type="scientific">Rhodococcoides trifolii</name>
    <dbReference type="NCBI Taxonomy" id="908250"/>
    <lineage>
        <taxon>Bacteria</taxon>
        <taxon>Bacillati</taxon>
        <taxon>Actinomycetota</taxon>
        <taxon>Actinomycetes</taxon>
        <taxon>Mycobacteriales</taxon>
        <taxon>Nocardiaceae</taxon>
        <taxon>Rhodococcoides</taxon>
    </lineage>
</organism>
<reference evidence="4" key="1">
    <citation type="journal article" date="2014" name="Int. J. Syst. Evol. Microbiol.">
        <title>Complete genome sequence of Corynebacterium casei LMG S-19264T (=DSM 44701T), isolated from a smear-ripened cheese.</title>
        <authorList>
            <consortium name="US DOE Joint Genome Institute (JGI-PGF)"/>
            <person name="Walter F."/>
            <person name="Albersmeier A."/>
            <person name="Kalinowski J."/>
            <person name="Ruckert C."/>
        </authorList>
    </citation>
    <scope>NUCLEOTIDE SEQUENCE</scope>
    <source>
        <strain evidence="4">CCM 7905</strain>
    </source>
</reference>
<dbReference type="CDD" id="cd08252">
    <property type="entry name" value="AL_MDR"/>
    <property type="match status" value="1"/>
</dbReference>
<dbReference type="NCBIfam" id="TIGR02817">
    <property type="entry name" value="adh_fam_1"/>
    <property type="match status" value="1"/>
</dbReference>
<evidence type="ECO:0000259" key="3">
    <source>
        <dbReference type="SMART" id="SM00829"/>
    </source>
</evidence>
<dbReference type="InterPro" id="IPR020843">
    <property type="entry name" value="ER"/>
</dbReference>
<dbReference type="GO" id="GO:0016491">
    <property type="term" value="F:oxidoreductase activity"/>
    <property type="evidence" value="ECO:0007669"/>
    <property type="project" value="UniProtKB-KW"/>
</dbReference>
<accession>A0A917G151</accession>
<keyword evidence="2" id="KW-0560">Oxidoreductase</keyword>
<dbReference type="EMBL" id="BMCU01000003">
    <property type="protein sequence ID" value="GGG17748.1"/>
    <property type="molecule type" value="Genomic_DNA"/>
</dbReference>
<evidence type="ECO:0000313" key="4">
    <source>
        <dbReference type="EMBL" id="GGG17748.1"/>
    </source>
</evidence>
<dbReference type="Gene3D" id="3.90.180.10">
    <property type="entry name" value="Medium-chain alcohol dehydrogenases, catalytic domain"/>
    <property type="match status" value="1"/>
</dbReference>
<dbReference type="SUPFAM" id="SSF50129">
    <property type="entry name" value="GroES-like"/>
    <property type="match status" value="1"/>
</dbReference>
<keyword evidence="2" id="KW-0862">Zinc</keyword>
<dbReference type="Proteomes" id="UP000654257">
    <property type="component" value="Unassembled WGS sequence"/>
</dbReference>
<dbReference type="PANTHER" id="PTHR44154:SF1">
    <property type="entry name" value="QUINONE OXIDOREDUCTASE"/>
    <property type="match status" value="1"/>
</dbReference>
<dbReference type="AlphaFoldDB" id="A0A917G151"/>
<dbReference type="Pfam" id="PF13602">
    <property type="entry name" value="ADH_zinc_N_2"/>
    <property type="match status" value="1"/>
</dbReference>
<dbReference type="InterPro" id="IPR051603">
    <property type="entry name" value="Zinc-ADH_QOR/CCCR"/>
</dbReference>
<feature type="domain" description="Enoyl reductase (ER)" evidence="3">
    <location>
        <begin position="9"/>
        <end position="313"/>
    </location>
</feature>
<keyword evidence="5" id="KW-1185">Reference proteome</keyword>
<dbReference type="Pfam" id="PF08240">
    <property type="entry name" value="ADH_N"/>
    <property type="match status" value="1"/>
</dbReference>
<evidence type="ECO:0000256" key="1">
    <source>
        <dbReference type="ARBA" id="ARBA00022857"/>
    </source>
</evidence>
<dbReference type="PANTHER" id="PTHR44154">
    <property type="entry name" value="QUINONE OXIDOREDUCTASE"/>
    <property type="match status" value="1"/>
</dbReference>
<comment type="similarity">
    <text evidence="2">Belongs to the zinc-containing alcohol dehydrogenase family. Quinone oxidoreductase subfamily.</text>
</comment>
<evidence type="ECO:0000313" key="5">
    <source>
        <dbReference type="Proteomes" id="UP000654257"/>
    </source>
</evidence>
<reference evidence="4" key="2">
    <citation type="submission" date="2020-09" db="EMBL/GenBank/DDBJ databases">
        <authorList>
            <person name="Sun Q."/>
            <person name="Sedlacek I."/>
        </authorList>
    </citation>
    <scope>NUCLEOTIDE SEQUENCE</scope>
    <source>
        <strain evidence="4">CCM 7905</strain>
    </source>
</reference>
<dbReference type="InterPro" id="IPR014182">
    <property type="entry name" value="ADH_Zn_typ-1"/>
</dbReference>
<name>A0A917G151_9NOCA</name>
<protein>
    <recommendedName>
        <fullName evidence="2">Zinc-type alcohol dehydrogenase-like protein</fullName>
    </recommendedName>
</protein>
<dbReference type="Gene3D" id="3.40.50.720">
    <property type="entry name" value="NAD(P)-binding Rossmann-like Domain"/>
    <property type="match status" value="1"/>
</dbReference>
<comment type="caution">
    <text evidence="4">The sequence shown here is derived from an EMBL/GenBank/DDBJ whole genome shotgun (WGS) entry which is preliminary data.</text>
</comment>